<gene>
    <name evidence="1" type="ORF">BDN72DRAFT_857543</name>
</gene>
<sequence>MVHQLPIELREVIFRQLDGFDLCALAILNRDLHFTSIQHLFGRNHVFDSTRFAINLSNDSTLQGADENSAIIQGLLLALTLPFSPKSFSWVLRSPYERFFSDLDNLRRLIERVNSFEKVTLGFQYNLGVSWDLSPNESCGSPTFACAPNLRLRPQPAQHSNLRVLIIHPSDPPNTAFLQLAIQLLTLPSLEVLSFRDAKQDTWDWRTILPQIHLPNLKELYLYKSAIPSEDITTFLTRHPSLVKIDLGFPDSLVITTNSSPPLLFLPNVTTLAANPDLLDFFLRGGTALPKLRTLIINVGIPAGHHPHWQFAGVLDKVDQRSQSINVKLRLLLYGTSGHGSLWLHPYPTEEQHMKPSSSTRVKHLIIGSTLPNLLQDEEDIDLFSIWMKGFKEVECVVICVQKQWNEEWKKGKMRKLAQSLMMKEFELKVKTLRLNDETRTLEEWTED</sequence>
<name>A0ACD3AV48_9AGAR</name>
<organism evidence="1 2">
    <name type="scientific">Pluteus cervinus</name>
    <dbReference type="NCBI Taxonomy" id="181527"/>
    <lineage>
        <taxon>Eukaryota</taxon>
        <taxon>Fungi</taxon>
        <taxon>Dikarya</taxon>
        <taxon>Basidiomycota</taxon>
        <taxon>Agaricomycotina</taxon>
        <taxon>Agaricomycetes</taxon>
        <taxon>Agaricomycetidae</taxon>
        <taxon>Agaricales</taxon>
        <taxon>Pluteineae</taxon>
        <taxon>Pluteaceae</taxon>
        <taxon>Pluteus</taxon>
    </lineage>
</organism>
<reference evidence="1 2" key="1">
    <citation type="journal article" date="2019" name="Nat. Ecol. Evol.">
        <title>Megaphylogeny resolves global patterns of mushroom evolution.</title>
        <authorList>
            <person name="Varga T."/>
            <person name="Krizsan K."/>
            <person name="Foldi C."/>
            <person name="Dima B."/>
            <person name="Sanchez-Garcia M."/>
            <person name="Sanchez-Ramirez S."/>
            <person name="Szollosi G.J."/>
            <person name="Szarkandi J.G."/>
            <person name="Papp V."/>
            <person name="Albert L."/>
            <person name="Andreopoulos W."/>
            <person name="Angelini C."/>
            <person name="Antonin V."/>
            <person name="Barry K.W."/>
            <person name="Bougher N.L."/>
            <person name="Buchanan P."/>
            <person name="Buyck B."/>
            <person name="Bense V."/>
            <person name="Catcheside P."/>
            <person name="Chovatia M."/>
            <person name="Cooper J."/>
            <person name="Damon W."/>
            <person name="Desjardin D."/>
            <person name="Finy P."/>
            <person name="Geml J."/>
            <person name="Haridas S."/>
            <person name="Hughes K."/>
            <person name="Justo A."/>
            <person name="Karasinski D."/>
            <person name="Kautmanova I."/>
            <person name="Kiss B."/>
            <person name="Kocsube S."/>
            <person name="Kotiranta H."/>
            <person name="LaButti K.M."/>
            <person name="Lechner B.E."/>
            <person name="Liimatainen K."/>
            <person name="Lipzen A."/>
            <person name="Lukacs Z."/>
            <person name="Mihaltcheva S."/>
            <person name="Morgado L.N."/>
            <person name="Niskanen T."/>
            <person name="Noordeloos M.E."/>
            <person name="Ohm R.A."/>
            <person name="Ortiz-Santana B."/>
            <person name="Ovrebo C."/>
            <person name="Racz N."/>
            <person name="Riley R."/>
            <person name="Savchenko A."/>
            <person name="Shiryaev A."/>
            <person name="Soop K."/>
            <person name="Spirin V."/>
            <person name="Szebenyi C."/>
            <person name="Tomsovsky M."/>
            <person name="Tulloss R.E."/>
            <person name="Uehling J."/>
            <person name="Grigoriev I.V."/>
            <person name="Vagvolgyi C."/>
            <person name="Papp T."/>
            <person name="Martin F.M."/>
            <person name="Miettinen O."/>
            <person name="Hibbett D.S."/>
            <person name="Nagy L.G."/>
        </authorList>
    </citation>
    <scope>NUCLEOTIDE SEQUENCE [LARGE SCALE GENOMIC DNA]</scope>
    <source>
        <strain evidence="1 2">NL-1719</strain>
    </source>
</reference>
<evidence type="ECO:0000313" key="2">
    <source>
        <dbReference type="Proteomes" id="UP000308600"/>
    </source>
</evidence>
<keyword evidence="2" id="KW-1185">Reference proteome</keyword>
<protein>
    <submittedName>
        <fullName evidence="1">Uncharacterized protein</fullName>
    </submittedName>
</protein>
<accession>A0ACD3AV48</accession>
<proteinExistence type="predicted"/>
<evidence type="ECO:0000313" key="1">
    <source>
        <dbReference type="EMBL" id="TFK69636.1"/>
    </source>
</evidence>
<dbReference type="EMBL" id="ML208327">
    <property type="protein sequence ID" value="TFK69636.1"/>
    <property type="molecule type" value="Genomic_DNA"/>
</dbReference>
<dbReference type="Proteomes" id="UP000308600">
    <property type="component" value="Unassembled WGS sequence"/>
</dbReference>